<feature type="transmembrane region" description="Helical" evidence="1">
    <location>
        <begin position="42"/>
        <end position="66"/>
    </location>
</feature>
<keyword evidence="1" id="KW-0472">Membrane</keyword>
<comment type="caution">
    <text evidence="2">The sequence shown here is derived from an EMBL/GenBank/DDBJ whole genome shotgun (WGS) entry which is preliminary data.</text>
</comment>
<dbReference type="EMBL" id="MEUJ01000004">
    <property type="protein sequence ID" value="OGC40158.1"/>
    <property type="molecule type" value="Genomic_DNA"/>
</dbReference>
<protein>
    <recommendedName>
        <fullName evidence="4">DUF3084 domain-containing protein</fullName>
    </recommendedName>
</protein>
<keyword evidence="1" id="KW-0812">Transmembrane</keyword>
<proteinExistence type="predicted"/>
<evidence type="ECO:0000313" key="3">
    <source>
        <dbReference type="Proteomes" id="UP000179242"/>
    </source>
</evidence>
<gene>
    <name evidence="2" type="ORF">A2438_02600</name>
</gene>
<name>A0A1F4U5B4_UNCSA</name>
<sequence length="291" mass="32199">MLAFRVIFLLIVVSGAVSYVGDKIGRYIGRRRLSLFGLRPRYTAVMVTIVSGILIATITFATFIVLSREARLALFGMEELRQKIMTLENVRNGLEKEIEVRRKGALLFRNGDIMLTTLLKGGMSRKEAAAKMVQVNSLLNLYVQKSGKVLIPADKLNRAAELLSQRSEDQVLRVKVLRNVIFGEAIPVEFIFTANKLVFQDGEEIVESKISPSLTDPEIEQELQALLSSAREIAEKKGVIPASSGSLGSIPYAEIFNTVKEIKKQRSLITVVVIASRPVYSIGPLSVSFSL</sequence>
<evidence type="ECO:0008006" key="4">
    <source>
        <dbReference type="Google" id="ProtNLM"/>
    </source>
</evidence>
<reference evidence="2 3" key="1">
    <citation type="journal article" date="2016" name="Nat. Commun.">
        <title>Thousands of microbial genomes shed light on interconnected biogeochemical processes in an aquifer system.</title>
        <authorList>
            <person name="Anantharaman K."/>
            <person name="Brown C.T."/>
            <person name="Hug L.A."/>
            <person name="Sharon I."/>
            <person name="Castelle C.J."/>
            <person name="Probst A.J."/>
            <person name="Thomas B.C."/>
            <person name="Singh A."/>
            <person name="Wilkins M.J."/>
            <person name="Karaoz U."/>
            <person name="Brodie E.L."/>
            <person name="Williams K.H."/>
            <person name="Hubbard S.S."/>
            <person name="Banfield J.F."/>
        </authorList>
    </citation>
    <scope>NUCLEOTIDE SEQUENCE [LARGE SCALE GENOMIC DNA]</scope>
</reference>
<evidence type="ECO:0000256" key="1">
    <source>
        <dbReference type="SAM" id="Phobius"/>
    </source>
</evidence>
<dbReference type="InterPro" id="IPR021435">
    <property type="entry name" value="DUF3084"/>
</dbReference>
<dbReference type="Pfam" id="PF11283">
    <property type="entry name" value="DUF3084"/>
    <property type="match status" value="1"/>
</dbReference>
<keyword evidence="1" id="KW-1133">Transmembrane helix</keyword>
<organism evidence="2 3">
    <name type="scientific">candidate division WOR-1 bacterium RIFOXYC2_FULL_46_14</name>
    <dbReference type="NCBI Taxonomy" id="1802587"/>
    <lineage>
        <taxon>Bacteria</taxon>
        <taxon>Bacillati</taxon>
        <taxon>Saganbacteria</taxon>
    </lineage>
</organism>
<dbReference type="Proteomes" id="UP000179242">
    <property type="component" value="Unassembled WGS sequence"/>
</dbReference>
<evidence type="ECO:0000313" key="2">
    <source>
        <dbReference type="EMBL" id="OGC40158.1"/>
    </source>
</evidence>
<accession>A0A1F4U5B4</accession>
<dbReference type="AlphaFoldDB" id="A0A1F4U5B4"/>